<evidence type="ECO:0000313" key="4">
    <source>
        <dbReference type="EMBL" id="MQU15558.1"/>
    </source>
</evidence>
<dbReference type="Proteomes" id="UP000437970">
    <property type="component" value="Unassembled WGS sequence"/>
</dbReference>
<dbReference type="Proteomes" id="UP000713985">
    <property type="component" value="Unassembled WGS sequence"/>
</dbReference>
<dbReference type="Proteomes" id="UP000443000">
    <property type="component" value="Unassembled WGS sequence"/>
</dbReference>
<organism evidence="3">
    <name type="scientific">Pseudomonas helleri</name>
    <dbReference type="NCBI Taxonomy" id="1608996"/>
    <lineage>
        <taxon>Bacteria</taxon>
        <taxon>Pseudomonadati</taxon>
        <taxon>Pseudomonadota</taxon>
        <taxon>Gammaproteobacteria</taxon>
        <taxon>Pseudomonadales</taxon>
        <taxon>Pseudomonadaceae</taxon>
        <taxon>Pseudomonas</taxon>
    </lineage>
</organism>
<keyword evidence="3" id="KW-0378">Hydrolase</keyword>
<gene>
    <name evidence="4" type="ORF">GHN41_03730</name>
    <name evidence="3" type="ORF">GHN86_00440</name>
    <name evidence="2" type="ORF">GHN94_14530</name>
    <name evidence="5" type="ORF">GHO29_01830</name>
</gene>
<comment type="caution">
    <text evidence="3">The sequence shown here is derived from an EMBL/GenBank/DDBJ whole genome shotgun (WGS) entry which is preliminary data.</text>
</comment>
<dbReference type="GO" id="GO:0016787">
    <property type="term" value="F:hydrolase activity"/>
    <property type="evidence" value="ECO:0007669"/>
    <property type="project" value="UniProtKB-KW"/>
</dbReference>
<dbReference type="InterPro" id="IPR050261">
    <property type="entry name" value="FrsA_esterase"/>
</dbReference>
<dbReference type="PANTHER" id="PTHR22946">
    <property type="entry name" value="DIENELACTONE HYDROLASE DOMAIN-CONTAINING PROTEIN-RELATED"/>
    <property type="match status" value="1"/>
</dbReference>
<dbReference type="AlphaFoldDB" id="A0A6A7YST6"/>
<dbReference type="EMBL" id="WIWC01000001">
    <property type="protein sequence ID" value="MQT78536.1"/>
    <property type="molecule type" value="Genomic_DNA"/>
</dbReference>
<protein>
    <submittedName>
        <fullName evidence="3">Alpha/beta fold hydrolase</fullName>
    </submittedName>
</protein>
<dbReference type="Gene3D" id="3.40.50.1820">
    <property type="entry name" value="alpha/beta hydrolase"/>
    <property type="match status" value="1"/>
</dbReference>
<accession>A0A6A7YST6</accession>
<dbReference type="Pfam" id="PF01738">
    <property type="entry name" value="DLH"/>
    <property type="match status" value="1"/>
</dbReference>
<dbReference type="SUPFAM" id="SSF53474">
    <property type="entry name" value="alpha/beta-Hydrolases"/>
    <property type="match status" value="1"/>
</dbReference>
<proteinExistence type="predicted"/>
<name>A0A6A7YST6_9PSED</name>
<reference evidence="6 7" key="1">
    <citation type="submission" date="2019-10" db="EMBL/GenBank/DDBJ databases">
        <title>Evaluation of single-gene subtyping targets for Pseudomonas.</title>
        <authorList>
            <person name="Reichler S.J."/>
            <person name="Orsi R.H."/>
            <person name="Wiedmann M."/>
            <person name="Martin N.H."/>
            <person name="Murphy S.I."/>
        </authorList>
    </citation>
    <scope>NUCLEOTIDE SEQUENCE</scope>
    <source>
        <strain evidence="2 8">FSL R10-0802</strain>
        <strain evidence="4 7">FSL R10-1594</strain>
        <strain evidence="5 6">FSL R10-1984</strain>
        <strain evidence="3">FSL R10-2339</strain>
    </source>
</reference>
<dbReference type="InterPro" id="IPR002925">
    <property type="entry name" value="Dienelactn_hydro"/>
</dbReference>
<sequence length="282" mass="30933">MSTRRKAPSGALIRTLSWPLHASGTQTGSFNNKKWRLRVTHILSTPLEYGDETARLVGYFCQPAQGHCPGVLLIHDAFGLSDFFKGIAERLAKAGYATLAADVWGDGLQLRDDSEIGPMIGRFASDRKTWMNRLHAARETLAAQPGVDPSRLVIIGYCFGGASALEYLRLVGDVKGAVSIHGGLDLVGEPWTHTPVASKALILTGFEDPMAAMPRLLALQNSLNDAGIDWETDLYGHTKHGFTRPDSDRANRPEVIAYHPQSDQRAWAALERFLNEVIPHPQ</sequence>
<evidence type="ECO:0000313" key="7">
    <source>
        <dbReference type="Proteomes" id="UP000443000"/>
    </source>
</evidence>
<dbReference type="OrthoDB" id="9787933at2"/>
<evidence type="ECO:0000313" key="2">
    <source>
        <dbReference type="EMBL" id="MQT27037.1"/>
    </source>
</evidence>
<evidence type="ECO:0000313" key="8">
    <source>
        <dbReference type="Proteomes" id="UP000713985"/>
    </source>
</evidence>
<feature type="domain" description="Dienelactone hydrolase" evidence="1">
    <location>
        <begin position="58"/>
        <end position="277"/>
    </location>
</feature>
<dbReference type="PANTHER" id="PTHR22946:SF0">
    <property type="entry name" value="DIENELACTONE HYDROLASE DOMAIN-CONTAINING PROTEIN"/>
    <property type="match status" value="1"/>
</dbReference>
<dbReference type="EMBL" id="WIWP01000025">
    <property type="protein sequence ID" value="MQT27037.1"/>
    <property type="molecule type" value="Genomic_DNA"/>
</dbReference>
<dbReference type="EMBL" id="WIVT01000003">
    <property type="protein sequence ID" value="MQU15558.1"/>
    <property type="molecule type" value="Genomic_DNA"/>
</dbReference>
<evidence type="ECO:0000259" key="1">
    <source>
        <dbReference type="Pfam" id="PF01738"/>
    </source>
</evidence>
<evidence type="ECO:0000313" key="3">
    <source>
        <dbReference type="EMBL" id="MQT78536.1"/>
    </source>
</evidence>
<dbReference type="EMBL" id="WIVW01000001">
    <property type="protein sequence ID" value="MQU25208.1"/>
    <property type="molecule type" value="Genomic_DNA"/>
</dbReference>
<evidence type="ECO:0000313" key="6">
    <source>
        <dbReference type="Proteomes" id="UP000437970"/>
    </source>
</evidence>
<dbReference type="InterPro" id="IPR029058">
    <property type="entry name" value="AB_hydrolase_fold"/>
</dbReference>
<keyword evidence="8" id="KW-1185">Reference proteome</keyword>
<evidence type="ECO:0000313" key="5">
    <source>
        <dbReference type="EMBL" id="MQU25208.1"/>
    </source>
</evidence>